<dbReference type="Gene3D" id="1.20.120.20">
    <property type="entry name" value="Apolipoprotein"/>
    <property type="match status" value="1"/>
</dbReference>
<keyword evidence="2" id="KW-1185">Reference proteome</keyword>
<dbReference type="AlphaFoldDB" id="A0A4V2SW27"/>
<gene>
    <name evidence="1" type="ORF">EDD73_13524</name>
</gene>
<sequence length="183" mass="20640">MSEAFKLAMNEMRNHYRQSPLSPFKLANSFTANIANATNGPVPNELIKVADSFNQGFSGQLENDKSYIQNCVNELKSANNLDDFRTKMEQKRQKAKDEASARIDKLYDNLTQVGVDHPESQGLILDTADKINSFINNIINAIVDFVTNIVNNIVHWLEEAWDRVKNFFGNVASQVSSFFGSIF</sequence>
<dbReference type="Proteomes" id="UP000294813">
    <property type="component" value="Unassembled WGS sequence"/>
</dbReference>
<accession>A0A4V2SW27</accession>
<evidence type="ECO:0000313" key="1">
    <source>
        <dbReference type="EMBL" id="TCP60636.1"/>
    </source>
</evidence>
<name>A0A4V2SW27_9FIRM</name>
<organism evidence="1 2">
    <name type="scientific">Heliophilum fasciatum</name>
    <dbReference type="NCBI Taxonomy" id="35700"/>
    <lineage>
        <taxon>Bacteria</taxon>
        <taxon>Bacillati</taxon>
        <taxon>Bacillota</taxon>
        <taxon>Clostridia</taxon>
        <taxon>Eubacteriales</taxon>
        <taxon>Heliobacteriaceae</taxon>
        <taxon>Heliophilum</taxon>
    </lineage>
</organism>
<dbReference type="RefSeq" id="WP_131920712.1">
    <property type="nucleotide sequence ID" value="NZ_JAOQNU010000035.1"/>
</dbReference>
<evidence type="ECO:0000313" key="2">
    <source>
        <dbReference type="Proteomes" id="UP000294813"/>
    </source>
</evidence>
<comment type="caution">
    <text evidence="1">The sequence shown here is derived from an EMBL/GenBank/DDBJ whole genome shotgun (WGS) entry which is preliminary data.</text>
</comment>
<dbReference type="EMBL" id="SLXT01000035">
    <property type="protein sequence ID" value="TCP60636.1"/>
    <property type="molecule type" value="Genomic_DNA"/>
</dbReference>
<proteinExistence type="predicted"/>
<reference evidence="1 2" key="1">
    <citation type="submission" date="2019-03" db="EMBL/GenBank/DDBJ databases">
        <title>Genomic Encyclopedia of Type Strains, Phase IV (KMG-IV): sequencing the most valuable type-strain genomes for metagenomic binning, comparative biology and taxonomic classification.</title>
        <authorList>
            <person name="Goeker M."/>
        </authorList>
    </citation>
    <scope>NUCLEOTIDE SEQUENCE [LARGE SCALE GENOMIC DNA]</scope>
    <source>
        <strain evidence="1 2">DSM 11170</strain>
    </source>
</reference>
<dbReference type="OrthoDB" id="9032712at2"/>
<protein>
    <submittedName>
        <fullName evidence="1">Uncharacterized protein</fullName>
    </submittedName>
</protein>